<dbReference type="PANTHER" id="PTHR34985">
    <property type="entry name" value="SLR0554 PROTEIN"/>
    <property type="match status" value="1"/>
</dbReference>
<proteinExistence type="predicted"/>
<dbReference type="Proteomes" id="UP000886822">
    <property type="component" value="Unassembled WGS sequence"/>
</dbReference>
<evidence type="ECO:0000313" key="3">
    <source>
        <dbReference type="EMBL" id="HIW72334.1"/>
    </source>
</evidence>
<name>A0A9D1QTG0_9LACO</name>
<evidence type="ECO:0000313" key="4">
    <source>
        <dbReference type="Proteomes" id="UP000886822"/>
    </source>
</evidence>
<evidence type="ECO:0000256" key="1">
    <source>
        <dbReference type="SAM" id="MobiDB-lite"/>
    </source>
</evidence>
<reference evidence="3" key="1">
    <citation type="journal article" date="2021" name="PeerJ">
        <title>Extensive microbial diversity within the chicken gut microbiome revealed by metagenomics and culture.</title>
        <authorList>
            <person name="Gilroy R."/>
            <person name="Ravi A."/>
            <person name="Getino M."/>
            <person name="Pursley I."/>
            <person name="Horton D.L."/>
            <person name="Alikhan N.F."/>
            <person name="Baker D."/>
            <person name="Gharbi K."/>
            <person name="Hall N."/>
            <person name="Watson M."/>
            <person name="Adriaenssens E.M."/>
            <person name="Foster-Nyarko E."/>
            <person name="Jarju S."/>
            <person name="Secka A."/>
            <person name="Antonio M."/>
            <person name="Oren A."/>
            <person name="Chaudhuri R.R."/>
            <person name="La Ragione R."/>
            <person name="Hildebrand F."/>
            <person name="Pallen M.J."/>
        </authorList>
    </citation>
    <scope>NUCLEOTIDE SEQUENCE</scope>
    <source>
        <strain evidence="3">CHK173-259</strain>
    </source>
</reference>
<dbReference type="InterPro" id="IPR027417">
    <property type="entry name" value="P-loop_NTPase"/>
</dbReference>
<accession>A0A9D1QTG0</accession>
<organism evidence="3 4">
    <name type="scientific">Candidatus Levilactobacillus faecigallinarum</name>
    <dbReference type="NCBI Taxonomy" id="2838638"/>
    <lineage>
        <taxon>Bacteria</taxon>
        <taxon>Bacillati</taxon>
        <taxon>Bacillota</taxon>
        <taxon>Bacilli</taxon>
        <taxon>Lactobacillales</taxon>
        <taxon>Lactobacillaceae</taxon>
        <taxon>Levilactobacillus</taxon>
    </lineage>
</organism>
<feature type="region of interest" description="Disordered" evidence="1">
    <location>
        <begin position="1"/>
        <end position="23"/>
    </location>
</feature>
<gene>
    <name evidence="3" type="ORF">H9875_06870</name>
</gene>
<dbReference type="PANTHER" id="PTHR34985:SF1">
    <property type="entry name" value="SLR0554 PROTEIN"/>
    <property type="match status" value="1"/>
</dbReference>
<feature type="compositionally biased region" description="Basic and acidic residues" evidence="1">
    <location>
        <begin position="1"/>
        <end position="18"/>
    </location>
</feature>
<dbReference type="AlphaFoldDB" id="A0A9D1QTG0"/>
<evidence type="ECO:0000259" key="2">
    <source>
        <dbReference type="Pfam" id="PF05272"/>
    </source>
</evidence>
<sequence>MDEDIKQLASQRDKHVAEASHGWQSKLRRTGNHGIKRGIFNIMVYLDNDENLKGLLSFDEFTDQIFKLRDSPAAGLHKGTWTDADDSLLRAYLDKEHDVVFSKDNVTDALVAVSQEKSVNPMKERIESVKWDGQKRAEAFFIDYLGAEDTHYTREVTRKWLAGAVARVYQPGVKFEIIPILEGPQGIGKSTTVRLLAPDYFNDSMKGMGKHKDDYQQLLGSWIIEIAELSAMRKTDIEGIKNFTSARSDYYRNSYGRVASQHPRKNVFIGTTNQTDYLKDATGERRFYPIKCGVNKATKNPWNADPNDVLQILAEAKTWVDNHEKLYFDRKTLQEAAGYQREAQAVNPMKDAIMDYLAMQVPTNWDSLTNSVKRSYFSKVMDNEDVQDADWLNVKLSPERAPLQQTATQEILAVVFNKRSDSYLSGSINSDAKKIKLIMDNAEGWNYNANVIVSGKRQRGYKRI</sequence>
<dbReference type="SUPFAM" id="SSF52540">
    <property type="entry name" value="P-loop containing nucleoside triphosphate hydrolases"/>
    <property type="match status" value="1"/>
</dbReference>
<comment type="caution">
    <text evidence="3">The sequence shown here is derived from an EMBL/GenBank/DDBJ whole genome shotgun (WGS) entry which is preliminary data.</text>
</comment>
<dbReference type="EMBL" id="DXGJ01000052">
    <property type="protein sequence ID" value="HIW72334.1"/>
    <property type="molecule type" value="Genomic_DNA"/>
</dbReference>
<reference evidence="3" key="2">
    <citation type="submission" date="2021-04" db="EMBL/GenBank/DDBJ databases">
        <authorList>
            <person name="Gilroy R."/>
        </authorList>
    </citation>
    <scope>NUCLEOTIDE SEQUENCE</scope>
    <source>
        <strain evidence="3">CHK173-259</strain>
    </source>
</reference>
<dbReference type="InterPro" id="IPR007936">
    <property type="entry name" value="VapE-like_dom"/>
</dbReference>
<dbReference type="Pfam" id="PF05272">
    <property type="entry name" value="VapE-like_dom"/>
    <property type="match status" value="1"/>
</dbReference>
<feature type="domain" description="Virulence-associated protein E-like" evidence="2">
    <location>
        <begin position="126"/>
        <end position="341"/>
    </location>
</feature>
<protein>
    <submittedName>
        <fullName evidence="3">Virulence-associated E family protein</fullName>
    </submittedName>
</protein>